<name>A0A1H9PH57_9PSEU</name>
<organism evidence="1 2">
    <name type="scientific">Lentzea albida</name>
    <dbReference type="NCBI Taxonomy" id="65499"/>
    <lineage>
        <taxon>Bacteria</taxon>
        <taxon>Bacillati</taxon>
        <taxon>Actinomycetota</taxon>
        <taxon>Actinomycetes</taxon>
        <taxon>Pseudonocardiales</taxon>
        <taxon>Pseudonocardiaceae</taxon>
        <taxon>Lentzea</taxon>
    </lineage>
</organism>
<dbReference type="AlphaFoldDB" id="A0A1H9PH57"/>
<accession>A0A1H9PH57</accession>
<sequence length="254" mass="27794">MHEEIAGWELSRRDGEEHFRKRLANGVTVHATWDGTGTVEAYVEPAGIGRAIARGRDEFRGREAFFTAARLVVDVAANLPSFRMGAQTHADHVLTGEVAGSVDAMPGSGAVPEAELRFTLTDGRSVTLILTEDQSHDLTSSIYSLSKHVWSEQHEQQREAVPERAAEVPDVSEVEAGPDTGHELMLVLEQRFGVTQDFLLAHVDWSAVVVVGEPAVSTLLDRADELTEAIAPRWFPGAVERPGEVWVVLHRAFG</sequence>
<dbReference type="EMBL" id="FOFV01000009">
    <property type="protein sequence ID" value="SER47185.1"/>
    <property type="molecule type" value="Genomic_DNA"/>
</dbReference>
<keyword evidence="2" id="KW-1185">Reference proteome</keyword>
<evidence type="ECO:0000313" key="2">
    <source>
        <dbReference type="Proteomes" id="UP000199503"/>
    </source>
</evidence>
<dbReference type="RefSeq" id="WP_089919334.1">
    <property type="nucleotide sequence ID" value="NZ_FOFV01000009.1"/>
</dbReference>
<proteinExistence type="predicted"/>
<reference evidence="2" key="1">
    <citation type="submission" date="2016-10" db="EMBL/GenBank/DDBJ databases">
        <authorList>
            <person name="Varghese N."/>
            <person name="Submissions S."/>
        </authorList>
    </citation>
    <scope>NUCLEOTIDE SEQUENCE [LARGE SCALE GENOMIC DNA]</scope>
    <source>
        <strain evidence="2">DSM 44437</strain>
    </source>
</reference>
<evidence type="ECO:0000313" key="1">
    <source>
        <dbReference type="EMBL" id="SER47185.1"/>
    </source>
</evidence>
<dbReference type="Proteomes" id="UP000199503">
    <property type="component" value="Unassembled WGS sequence"/>
</dbReference>
<protein>
    <submittedName>
        <fullName evidence="1">Uncharacterized protein</fullName>
    </submittedName>
</protein>
<dbReference type="OrthoDB" id="3606064at2"/>
<gene>
    <name evidence="1" type="ORF">SAMN04488000_10995</name>
</gene>